<keyword evidence="2" id="KW-1185">Reference proteome</keyword>
<comment type="caution">
    <text evidence="1">The sequence shown here is derived from an EMBL/GenBank/DDBJ whole genome shotgun (WGS) entry which is preliminary data.</text>
</comment>
<name>A0A8X6GBQ3_TRICU</name>
<dbReference type="EMBL" id="BMAO01025179">
    <property type="protein sequence ID" value="GFR00992.1"/>
    <property type="molecule type" value="Genomic_DNA"/>
</dbReference>
<reference evidence="1" key="1">
    <citation type="submission" date="2020-07" db="EMBL/GenBank/DDBJ databases">
        <title>Multicomponent nature underlies the extraordinary mechanical properties of spider dragline silk.</title>
        <authorList>
            <person name="Kono N."/>
            <person name="Nakamura H."/>
            <person name="Mori M."/>
            <person name="Yoshida Y."/>
            <person name="Ohtoshi R."/>
            <person name="Malay A.D."/>
            <person name="Moran D.A.P."/>
            <person name="Tomita M."/>
            <person name="Numata K."/>
            <person name="Arakawa K."/>
        </authorList>
    </citation>
    <scope>NUCLEOTIDE SEQUENCE</scope>
</reference>
<gene>
    <name evidence="1" type="primary">AVEN_51504_1</name>
    <name evidence="1" type="ORF">TNCT_297551</name>
</gene>
<dbReference type="Proteomes" id="UP000887116">
    <property type="component" value="Unassembled WGS sequence"/>
</dbReference>
<dbReference type="OrthoDB" id="416987at2759"/>
<organism evidence="1 2">
    <name type="scientific">Trichonephila clavata</name>
    <name type="common">Joro spider</name>
    <name type="synonym">Nephila clavata</name>
    <dbReference type="NCBI Taxonomy" id="2740835"/>
    <lineage>
        <taxon>Eukaryota</taxon>
        <taxon>Metazoa</taxon>
        <taxon>Ecdysozoa</taxon>
        <taxon>Arthropoda</taxon>
        <taxon>Chelicerata</taxon>
        <taxon>Arachnida</taxon>
        <taxon>Araneae</taxon>
        <taxon>Araneomorphae</taxon>
        <taxon>Entelegynae</taxon>
        <taxon>Araneoidea</taxon>
        <taxon>Nephilidae</taxon>
        <taxon>Trichonephila</taxon>
    </lineage>
</organism>
<proteinExistence type="predicted"/>
<evidence type="ECO:0000313" key="1">
    <source>
        <dbReference type="EMBL" id="GFR00992.1"/>
    </source>
</evidence>
<sequence length="108" mass="12110">MWRYTSGVLRFDIKRIKAKHHLVVRYDMGADCPKIDILIGSDNFGKILTGRVRQLKGGLTAVCTKLGWVVRGASDEIISKKDKNATTLCASLVVHNFNIFGVWRLSGY</sequence>
<accession>A0A8X6GBQ3</accession>
<evidence type="ECO:0000313" key="2">
    <source>
        <dbReference type="Proteomes" id="UP000887116"/>
    </source>
</evidence>
<dbReference type="AlphaFoldDB" id="A0A8X6GBQ3"/>
<protein>
    <submittedName>
        <fullName evidence="1">Integrase catalytic domain-containing protein</fullName>
    </submittedName>
</protein>